<reference evidence="1" key="1">
    <citation type="journal article" date="2014" name="Front. Microbiol.">
        <title>High frequency of phylogenetically diverse reductive dehalogenase-homologous genes in deep subseafloor sedimentary metagenomes.</title>
        <authorList>
            <person name="Kawai M."/>
            <person name="Futagami T."/>
            <person name="Toyoda A."/>
            <person name="Takaki Y."/>
            <person name="Nishi S."/>
            <person name="Hori S."/>
            <person name="Arai W."/>
            <person name="Tsubouchi T."/>
            <person name="Morono Y."/>
            <person name="Uchiyama I."/>
            <person name="Ito T."/>
            <person name="Fujiyama A."/>
            <person name="Inagaki F."/>
            <person name="Takami H."/>
        </authorList>
    </citation>
    <scope>NUCLEOTIDE SEQUENCE</scope>
    <source>
        <strain evidence="1">Expedition CK06-06</strain>
    </source>
</reference>
<evidence type="ECO:0000313" key="1">
    <source>
        <dbReference type="EMBL" id="GAG49037.1"/>
    </source>
</evidence>
<gene>
    <name evidence="1" type="ORF">S01H1_80628</name>
</gene>
<organism evidence="1">
    <name type="scientific">marine sediment metagenome</name>
    <dbReference type="NCBI Taxonomy" id="412755"/>
    <lineage>
        <taxon>unclassified sequences</taxon>
        <taxon>metagenomes</taxon>
        <taxon>ecological metagenomes</taxon>
    </lineage>
</organism>
<evidence type="ECO:0008006" key="2">
    <source>
        <dbReference type="Google" id="ProtNLM"/>
    </source>
</evidence>
<dbReference type="Pfam" id="PF04404">
    <property type="entry name" value="ERF"/>
    <property type="match status" value="1"/>
</dbReference>
<dbReference type="AlphaFoldDB" id="X0YQ84"/>
<dbReference type="EMBL" id="BARS01054469">
    <property type="protein sequence ID" value="GAG49037.1"/>
    <property type="molecule type" value="Genomic_DNA"/>
</dbReference>
<sequence>MKELVEIQANLKAPKNQRNNFGKYNYRSCEDILEGLKPLLLSHGCSVVLTDKVEEVANIIVIKATATITNKEGVQISVDAYAGVDPNKKGMDIAQTFGSSSSYARKYALNGLFAIDDTKDADTQDNTPSTKASGKS</sequence>
<dbReference type="InterPro" id="IPR007499">
    <property type="entry name" value="ERF_bacteria_virus"/>
</dbReference>
<proteinExistence type="predicted"/>
<name>X0YQ84_9ZZZZ</name>
<comment type="caution">
    <text evidence="1">The sequence shown here is derived from an EMBL/GenBank/DDBJ whole genome shotgun (WGS) entry which is preliminary data.</text>
</comment>
<feature type="non-terminal residue" evidence="1">
    <location>
        <position position="136"/>
    </location>
</feature>
<accession>X0YQ84</accession>
<protein>
    <recommendedName>
        <fullName evidence="2">Essential recombination function protein</fullName>
    </recommendedName>
</protein>